<evidence type="ECO:0000256" key="3">
    <source>
        <dbReference type="ARBA" id="ARBA00022989"/>
    </source>
</evidence>
<keyword evidence="8" id="KW-1185">Reference proteome</keyword>
<keyword evidence="3 5" id="KW-1133">Transmembrane helix</keyword>
<feature type="transmembrane region" description="Helical" evidence="5">
    <location>
        <begin position="110"/>
        <end position="132"/>
    </location>
</feature>
<dbReference type="GO" id="GO:0016020">
    <property type="term" value="C:membrane"/>
    <property type="evidence" value="ECO:0007669"/>
    <property type="project" value="UniProtKB-SubCell"/>
</dbReference>
<keyword evidence="2 5" id="KW-0812">Transmembrane</keyword>
<reference evidence="7 8" key="1">
    <citation type="submission" date="2021-04" db="EMBL/GenBank/DDBJ databases">
        <title>Characterization of the biosynthetic gene cluster of new lipopeptides with antitumor activity in the genome of the marine Streptomyces PHM034.</title>
        <authorList>
            <person name="Ceniceros A."/>
            <person name="Canedo L."/>
            <person name="Mendez C."/>
            <person name="Olano C."/>
            <person name="Schleissner C."/>
            <person name="Cuevas C."/>
            <person name="De La Calle F."/>
            <person name="Salas J.A."/>
        </authorList>
    </citation>
    <scope>NUCLEOTIDE SEQUENCE [LARGE SCALE GENOMIC DNA]</scope>
    <source>
        <strain evidence="7 8">PHM034</strain>
    </source>
</reference>
<dbReference type="EMBL" id="JAGTPG010000002">
    <property type="protein sequence ID" value="MBR8642540.1"/>
    <property type="molecule type" value="Genomic_DNA"/>
</dbReference>
<evidence type="ECO:0000256" key="1">
    <source>
        <dbReference type="ARBA" id="ARBA00004141"/>
    </source>
</evidence>
<evidence type="ECO:0000256" key="4">
    <source>
        <dbReference type="ARBA" id="ARBA00023136"/>
    </source>
</evidence>
<dbReference type="GO" id="GO:0140359">
    <property type="term" value="F:ABC-type transporter activity"/>
    <property type="evidence" value="ECO:0007669"/>
    <property type="project" value="InterPro"/>
</dbReference>
<evidence type="ECO:0000256" key="5">
    <source>
        <dbReference type="SAM" id="Phobius"/>
    </source>
</evidence>
<dbReference type="Pfam" id="PF01061">
    <property type="entry name" value="ABC2_membrane"/>
    <property type="match status" value="1"/>
</dbReference>
<feature type="domain" description="ABC-2 type transporter transmembrane" evidence="6">
    <location>
        <begin position="12"/>
        <end position="147"/>
    </location>
</feature>
<dbReference type="Proteomes" id="UP000682308">
    <property type="component" value="Unassembled WGS sequence"/>
</dbReference>
<name>A0A941J4M5_9ACTN</name>
<feature type="transmembrane region" description="Helical" evidence="5">
    <location>
        <begin position="70"/>
        <end position="98"/>
    </location>
</feature>
<comment type="caution">
    <text evidence="7">The sequence shown here is derived from an EMBL/GenBank/DDBJ whole genome shotgun (WGS) entry which is preliminary data.</text>
</comment>
<organism evidence="7 8">
    <name type="scientific">Streptomyces tuirus</name>
    <dbReference type="NCBI Taxonomy" id="68278"/>
    <lineage>
        <taxon>Bacteria</taxon>
        <taxon>Bacillati</taxon>
        <taxon>Actinomycetota</taxon>
        <taxon>Actinomycetes</taxon>
        <taxon>Kitasatosporales</taxon>
        <taxon>Streptomycetaceae</taxon>
        <taxon>Streptomyces</taxon>
    </lineage>
</organism>
<dbReference type="AlphaFoldDB" id="A0A941J4M5"/>
<feature type="transmembrane region" description="Helical" evidence="5">
    <location>
        <begin position="21"/>
        <end position="50"/>
    </location>
</feature>
<evidence type="ECO:0000313" key="7">
    <source>
        <dbReference type="EMBL" id="MBR8642540.1"/>
    </source>
</evidence>
<keyword evidence="4 5" id="KW-0472">Membrane</keyword>
<sequence length="184" mass="18665">MDVGAVPCRGTLNWERRQGTLPFLVAAPAPLAAVAAGSCVAAAALSLYSMAGSLALGALAFDVPVEVDSVALFLLATLVMIVSMSLLGLLLCAAFVLYRQAGMFTNMLEYPVWMVCGLLVPASTLAPGFNAIGTLLTPRWALDALRGAATGGSTWPELAACCGLGLPTGSVVCCSSGSRNTAPG</sequence>
<accession>A0A941J4M5</accession>
<gene>
    <name evidence="7" type="ORF">KEF29_32680</name>
</gene>
<evidence type="ECO:0000259" key="6">
    <source>
        <dbReference type="Pfam" id="PF01061"/>
    </source>
</evidence>
<proteinExistence type="predicted"/>
<evidence type="ECO:0000313" key="8">
    <source>
        <dbReference type="Proteomes" id="UP000682308"/>
    </source>
</evidence>
<dbReference type="InterPro" id="IPR013525">
    <property type="entry name" value="ABC2_TM"/>
</dbReference>
<comment type="subcellular location">
    <subcellularLocation>
        <location evidence="1">Membrane</location>
        <topology evidence="1">Multi-pass membrane protein</topology>
    </subcellularLocation>
</comment>
<protein>
    <submittedName>
        <fullName evidence="7">ABC transporter permease</fullName>
    </submittedName>
</protein>
<evidence type="ECO:0000256" key="2">
    <source>
        <dbReference type="ARBA" id="ARBA00022692"/>
    </source>
</evidence>